<gene>
    <name evidence="2" type="ORF">D0Z67_12255</name>
</gene>
<dbReference type="Gene3D" id="3.40.50.1820">
    <property type="entry name" value="alpha/beta hydrolase"/>
    <property type="match status" value="1"/>
</dbReference>
<protein>
    <submittedName>
        <fullName evidence="2">Alpha/beta hydrolase</fullName>
    </submittedName>
</protein>
<keyword evidence="3" id="KW-1185">Reference proteome</keyword>
<dbReference type="GO" id="GO:0016787">
    <property type="term" value="F:hydrolase activity"/>
    <property type="evidence" value="ECO:0007669"/>
    <property type="project" value="UniProtKB-KW"/>
</dbReference>
<dbReference type="InterPro" id="IPR000073">
    <property type="entry name" value="AB_hydrolase_1"/>
</dbReference>
<dbReference type="AlphaFoldDB" id="A0A4P6TU74"/>
<dbReference type="STRING" id="73044.GCA_000725795_01734"/>
<dbReference type="Proteomes" id="UP000292547">
    <property type="component" value="Chromosome"/>
</dbReference>
<dbReference type="SUPFAM" id="SSF53474">
    <property type="entry name" value="alpha/beta-Hydrolases"/>
    <property type="match status" value="1"/>
</dbReference>
<dbReference type="Pfam" id="PF12697">
    <property type="entry name" value="Abhydrolase_6"/>
    <property type="match status" value="1"/>
</dbReference>
<reference evidence="2 3" key="1">
    <citation type="submission" date="2018-08" db="EMBL/GenBank/DDBJ databases">
        <title>The complete genome sequence of Streptomyces seoulensis, a pioneer strain for nickel superoxide dismutase discovery.</title>
        <authorList>
            <person name="Shin J."/>
            <person name="Lee J.-S."/>
            <person name="Lee E.-J."/>
            <person name="Youn H.-D."/>
        </authorList>
    </citation>
    <scope>NUCLEOTIDE SEQUENCE [LARGE SCALE GENOMIC DNA]</scope>
    <source>
        <strain evidence="2 3">KCTC 9819</strain>
    </source>
</reference>
<accession>A0A4P6TU74</accession>
<dbReference type="EMBL" id="CP032229">
    <property type="protein sequence ID" value="QBJ90999.1"/>
    <property type="molecule type" value="Genomic_DNA"/>
</dbReference>
<dbReference type="InterPro" id="IPR029058">
    <property type="entry name" value="AB_hydrolase_fold"/>
</dbReference>
<sequence>MAAREIGGHRVGVRVLADGTGPLVVAVHGAEGGWREWQPLARELAGDFRLAALDLPWRAGNDYGWGAAGTPGEWLRGALELLDGPVHSLLGHSLGGNAVLELLCAPDAPDLATAMLFAPFYRPAEDTVDDALEREFNAAFRFAVADGIRISLGTRYDGMDEALFEMIVDTALDRIGPAGIHALYLRFAATGTFPVSAIRTPTRVLVGESDPALVERRGTALSLAAPAVTVSHRPGYGHCFHVSHAAEVAAGFTDFLAGAEAGSGALTGSRGSA</sequence>
<proteinExistence type="predicted"/>
<evidence type="ECO:0000313" key="3">
    <source>
        <dbReference type="Proteomes" id="UP000292547"/>
    </source>
</evidence>
<organism evidence="2 3">
    <name type="scientific">Streptomyces seoulensis</name>
    <dbReference type="NCBI Taxonomy" id="73044"/>
    <lineage>
        <taxon>Bacteria</taxon>
        <taxon>Bacillati</taxon>
        <taxon>Actinomycetota</taxon>
        <taxon>Actinomycetes</taxon>
        <taxon>Kitasatosporales</taxon>
        <taxon>Streptomycetaceae</taxon>
        <taxon>Streptomyces</taxon>
    </lineage>
</organism>
<feature type="domain" description="AB hydrolase-1" evidence="1">
    <location>
        <begin position="24"/>
        <end position="250"/>
    </location>
</feature>
<keyword evidence="2" id="KW-0378">Hydrolase</keyword>
<evidence type="ECO:0000259" key="1">
    <source>
        <dbReference type="Pfam" id="PF12697"/>
    </source>
</evidence>
<evidence type="ECO:0000313" key="2">
    <source>
        <dbReference type="EMBL" id="QBJ90999.1"/>
    </source>
</evidence>
<dbReference type="KEGG" id="sseo:D0Z67_12255"/>
<name>A0A4P6TU74_STRSO</name>